<evidence type="ECO:0000313" key="1">
    <source>
        <dbReference type="EMBL" id="KAK3756213.1"/>
    </source>
</evidence>
<evidence type="ECO:0000313" key="2">
    <source>
        <dbReference type="Proteomes" id="UP001283361"/>
    </source>
</evidence>
<gene>
    <name evidence="1" type="ORF">RRG08_015749</name>
</gene>
<accession>A0AAE0YSE1</accession>
<keyword evidence="2" id="KW-1185">Reference proteome</keyword>
<organism evidence="1 2">
    <name type="scientific">Elysia crispata</name>
    <name type="common">lettuce slug</name>
    <dbReference type="NCBI Taxonomy" id="231223"/>
    <lineage>
        <taxon>Eukaryota</taxon>
        <taxon>Metazoa</taxon>
        <taxon>Spiralia</taxon>
        <taxon>Lophotrochozoa</taxon>
        <taxon>Mollusca</taxon>
        <taxon>Gastropoda</taxon>
        <taxon>Heterobranchia</taxon>
        <taxon>Euthyneura</taxon>
        <taxon>Panpulmonata</taxon>
        <taxon>Sacoglossa</taxon>
        <taxon>Placobranchoidea</taxon>
        <taxon>Plakobranchidae</taxon>
        <taxon>Elysia</taxon>
    </lineage>
</organism>
<protein>
    <submittedName>
        <fullName evidence="1">Uncharacterized protein</fullName>
    </submittedName>
</protein>
<reference evidence="1" key="1">
    <citation type="journal article" date="2023" name="G3 (Bethesda)">
        <title>A reference genome for the long-term kleptoplast-retaining sea slug Elysia crispata morphotype clarki.</title>
        <authorList>
            <person name="Eastman K.E."/>
            <person name="Pendleton A.L."/>
            <person name="Shaikh M.A."/>
            <person name="Suttiyut T."/>
            <person name="Ogas R."/>
            <person name="Tomko P."/>
            <person name="Gavelis G."/>
            <person name="Widhalm J.R."/>
            <person name="Wisecaver J.H."/>
        </authorList>
    </citation>
    <scope>NUCLEOTIDE SEQUENCE</scope>
    <source>
        <strain evidence="1">ECLA1</strain>
    </source>
</reference>
<sequence>MRDVIRRIQGVISAGFLHTALTLNGDLVNNNSRSGNRIGGSCDLLHDISRPSYRVIADFTGADHTRTMYSNAFKRDNKNFLVDNYKLRLFELSRYESCSECSTSRPVVFWGKGRRGWKSTKTVIYRNSETPKLLRKNSIFSFFFF</sequence>
<dbReference type="AlphaFoldDB" id="A0AAE0YSE1"/>
<name>A0AAE0YSE1_9GAST</name>
<comment type="caution">
    <text evidence="1">The sequence shown here is derived from an EMBL/GenBank/DDBJ whole genome shotgun (WGS) entry which is preliminary data.</text>
</comment>
<dbReference type="Proteomes" id="UP001283361">
    <property type="component" value="Unassembled WGS sequence"/>
</dbReference>
<dbReference type="EMBL" id="JAWDGP010005538">
    <property type="protein sequence ID" value="KAK3756213.1"/>
    <property type="molecule type" value="Genomic_DNA"/>
</dbReference>
<proteinExistence type="predicted"/>